<evidence type="ECO:0000313" key="2">
    <source>
        <dbReference type="EMBL" id="VVM06574.1"/>
    </source>
</evidence>
<dbReference type="Pfam" id="PF13519">
    <property type="entry name" value="VWA_2"/>
    <property type="match status" value="1"/>
</dbReference>
<dbReference type="EMBL" id="CABFVA020000069">
    <property type="protein sequence ID" value="VVM06574.1"/>
    <property type="molecule type" value="Genomic_DNA"/>
</dbReference>
<dbReference type="AlphaFoldDB" id="A0A5E6MMC6"/>
<dbReference type="Gene3D" id="3.40.50.410">
    <property type="entry name" value="von Willebrand factor, type A domain"/>
    <property type="match status" value="1"/>
</dbReference>
<dbReference type="PROSITE" id="PS50234">
    <property type="entry name" value="VWFA"/>
    <property type="match status" value="1"/>
</dbReference>
<gene>
    <name evidence="2" type="ORF">MAMT_01286</name>
</gene>
<reference evidence="2 3" key="1">
    <citation type="submission" date="2019-09" db="EMBL/GenBank/DDBJ databases">
        <authorList>
            <person name="Cremers G."/>
        </authorList>
    </citation>
    <scope>NUCLEOTIDE SEQUENCE [LARGE SCALE GENOMIC DNA]</scope>
    <source>
        <strain evidence="2">4A</strain>
    </source>
</reference>
<dbReference type="OrthoDB" id="9807628at2"/>
<feature type="domain" description="VWFA" evidence="1">
    <location>
        <begin position="92"/>
        <end position="286"/>
    </location>
</feature>
<keyword evidence="3" id="KW-1185">Reference proteome</keyword>
<dbReference type="Proteomes" id="UP000334923">
    <property type="component" value="Unassembled WGS sequence"/>
</dbReference>
<evidence type="ECO:0000259" key="1">
    <source>
        <dbReference type="PROSITE" id="PS50234"/>
    </source>
</evidence>
<organism evidence="2 3">
    <name type="scientific">Methylacidimicrobium tartarophylax</name>
    <dbReference type="NCBI Taxonomy" id="1041768"/>
    <lineage>
        <taxon>Bacteria</taxon>
        <taxon>Pseudomonadati</taxon>
        <taxon>Verrucomicrobiota</taxon>
        <taxon>Methylacidimicrobium</taxon>
    </lineage>
</organism>
<protein>
    <recommendedName>
        <fullName evidence="1">VWFA domain-containing protein</fullName>
    </recommendedName>
</protein>
<name>A0A5E6MMC6_9BACT</name>
<dbReference type="SUPFAM" id="SSF53300">
    <property type="entry name" value="vWA-like"/>
    <property type="match status" value="1"/>
</dbReference>
<proteinExistence type="predicted"/>
<evidence type="ECO:0000313" key="3">
    <source>
        <dbReference type="Proteomes" id="UP000334923"/>
    </source>
</evidence>
<dbReference type="InterPro" id="IPR036465">
    <property type="entry name" value="vWFA_dom_sf"/>
</dbReference>
<sequence>MIGSLFLKVENFWGLVPCAVLPLIVIWQRDRELSLAQERRTLDSGPGAHHWPKWGRRGESLLLCLALLASAGGMAGLRWGWGAPAAQWRHCEFWLLLDTSLSMRAQDTTRVGNSFVSRLEWAELVCSKLFESFPGARFGIIPFAGDASVLLLPSTDRNEFAYYLQSATAVPKSRGTDLVEPLRALASEWTQKPPASPMPVVVLLSDGGREEGREIPIAKIGETAKEVQAASPRVLFVCVAVGGDREAAVPSESPSGDVSLEEDFQSKGLLRTARFDPPLETVSEMIGGLFFRAKDISLEEICRAVAQRLEKQGMHPEWEAEAGGEEAGRVLATLGLGILFLLTTLWSRQ</sequence>
<dbReference type="RefSeq" id="WP_142660140.1">
    <property type="nucleotide sequence ID" value="NZ_CABFVA020000069.1"/>
</dbReference>
<accession>A0A5E6MMC6</accession>
<dbReference type="InterPro" id="IPR002035">
    <property type="entry name" value="VWF_A"/>
</dbReference>